<keyword evidence="2" id="KW-0732">Signal</keyword>
<dbReference type="PANTHER" id="PTHR33476">
    <property type="entry name" value="EMB|CAB62613.1"/>
    <property type="match status" value="1"/>
</dbReference>
<feature type="coiled-coil region" evidence="1">
    <location>
        <begin position="305"/>
        <end position="332"/>
    </location>
</feature>
<evidence type="ECO:0000313" key="3">
    <source>
        <dbReference type="EMBL" id="KAL3839635.1"/>
    </source>
</evidence>
<evidence type="ECO:0000313" key="4">
    <source>
        <dbReference type="Proteomes" id="UP001634393"/>
    </source>
</evidence>
<organism evidence="3 4">
    <name type="scientific">Penstemon smallii</name>
    <dbReference type="NCBI Taxonomy" id="265156"/>
    <lineage>
        <taxon>Eukaryota</taxon>
        <taxon>Viridiplantae</taxon>
        <taxon>Streptophyta</taxon>
        <taxon>Embryophyta</taxon>
        <taxon>Tracheophyta</taxon>
        <taxon>Spermatophyta</taxon>
        <taxon>Magnoliopsida</taxon>
        <taxon>eudicotyledons</taxon>
        <taxon>Gunneridae</taxon>
        <taxon>Pentapetalae</taxon>
        <taxon>asterids</taxon>
        <taxon>lamiids</taxon>
        <taxon>Lamiales</taxon>
        <taxon>Plantaginaceae</taxon>
        <taxon>Cheloneae</taxon>
        <taxon>Penstemon</taxon>
    </lineage>
</organism>
<dbReference type="Proteomes" id="UP001634393">
    <property type="component" value="Unassembled WGS sequence"/>
</dbReference>
<evidence type="ECO:0000256" key="2">
    <source>
        <dbReference type="SAM" id="SignalP"/>
    </source>
</evidence>
<accession>A0ABD3TTM7</accession>
<reference evidence="3 4" key="1">
    <citation type="submission" date="2024-12" db="EMBL/GenBank/DDBJ databases">
        <title>The unique morphological basis and parallel evolutionary history of personate flowers in Penstemon.</title>
        <authorList>
            <person name="Depatie T.H."/>
            <person name="Wessinger C.A."/>
        </authorList>
    </citation>
    <scope>NUCLEOTIDE SEQUENCE [LARGE SCALE GENOMIC DNA]</scope>
    <source>
        <strain evidence="3">WTNN_2</strain>
        <tissue evidence="3">Leaf</tissue>
    </source>
</reference>
<comment type="caution">
    <text evidence="3">The sequence shown here is derived from an EMBL/GenBank/DDBJ whole genome shotgun (WGS) entry which is preliminary data.</text>
</comment>
<dbReference type="PANTHER" id="PTHR33476:SF4">
    <property type="entry name" value="POLAR LOCALIZATION DURING ASYMMETRIC DIVISION AND PROTEIN"/>
    <property type="match status" value="1"/>
</dbReference>
<feature type="signal peptide" evidence="2">
    <location>
        <begin position="1"/>
        <end position="18"/>
    </location>
</feature>
<keyword evidence="4" id="KW-1185">Reference proteome</keyword>
<proteinExistence type="predicted"/>
<dbReference type="AlphaFoldDB" id="A0ABD3TTM7"/>
<name>A0ABD3TTM7_9LAMI</name>
<sequence length="361" mass="39964">MWQVLLAAAAAAGSGILAKKLINPNDTEKPISDFKKNDQNEPLQSSQDSIFHLDEACLENSNQEKREELLSDDDKIFRFSSLQTTGFKELGKKSGSGFRKNGGGEKRGKKIGVLEGCERKGSGKKISVCLKKRRTGKHATGKCESCASKDNSFGYGVGVGIMYMMSAGKAEMSKLNHAMDETAKTVQELKTEISKRKNSVAENEAETNKMHIKSSTLSTKSKDKLIASEEGEYASSVLTEDQQPEVLEMDQLEAELESELQKLPWCAMESEVRTNIFEAEVLEKAQDYNGVLPAELDEKLCHLLIGQQGSQIEELETELQKAHSKLQEKDSELQALKDCVKRLTQFSLTSASGMITLFFLF</sequence>
<protein>
    <submittedName>
        <fullName evidence="3">Uncharacterized protein</fullName>
    </submittedName>
</protein>
<dbReference type="InterPro" id="IPR040348">
    <property type="entry name" value="POLAR-like"/>
</dbReference>
<dbReference type="EMBL" id="JBJXBP010000003">
    <property type="protein sequence ID" value="KAL3839635.1"/>
    <property type="molecule type" value="Genomic_DNA"/>
</dbReference>
<feature type="chain" id="PRO_5044867462" evidence="2">
    <location>
        <begin position="19"/>
        <end position="361"/>
    </location>
</feature>
<evidence type="ECO:0000256" key="1">
    <source>
        <dbReference type="SAM" id="Coils"/>
    </source>
</evidence>
<feature type="coiled-coil region" evidence="1">
    <location>
        <begin position="172"/>
        <end position="206"/>
    </location>
</feature>
<gene>
    <name evidence="3" type="ORF">ACJIZ3_024226</name>
</gene>
<keyword evidence="1" id="KW-0175">Coiled coil</keyword>